<organism evidence="1 2">
    <name type="scientific">Daucus carota subsp. sativus</name>
    <name type="common">Carrot</name>
    <dbReference type="NCBI Taxonomy" id="79200"/>
    <lineage>
        <taxon>Eukaryota</taxon>
        <taxon>Viridiplantae</taxon>
        <taxon>Streptophyta</taxon>
        <taxon>Embryophyta</taxon>
        <taxon>Tracheophyta</taxon>
        <taxon>Spermatophyta</taxon>
        <taxon>Magnoliopsida</taxon>
        <taxon>eudicotyledons</taxon>
        <taxon>Gunneridae</taxon>
        <taxon>Pentapetalae</taxon>
        <taxon>asterids</taxon>
        <taxon>campanulids</taxon>
        <taxon>Apiales</taxon>
        <taxon>Apiaceae</taxon>
        <taxon>Apioideae</taxon>
        <taxon>Scandiceae</taxon>
        <taxon>Daucinae</taxon>
        <taxon>Daucus</taxon>
        <taxon>Daucus sect. Daucus</taxon>
    </lineage>
</organism>
<protein>
    <recommendedName>
        <fullName evidence="3">Ubiquitin-like protease family profile domain-containing protein</fullName>
    </recommendedName>
</protein>
<evidence type="ECO:0008006" key="3">
    <source>
        <dbReference type="Google" id="ProtNLM"/>
    </source>
</evidence>
<reference evidence="1" key="1">
    <citation type="journal article" date="2016" name="Nat. Genet.">
        <title>A high-quality carrot genome assembly provides new insights into carotenoid accumulation and asterid genome evolution.</title>
        <authorList>
            <person name="Iorizzo M."/>
            <person name="Ellison S."/>
            <person name="Senalik D."/>
            <person name="Zeng P."/>
            <person name="Satapoomin P."/>
            <person name="Huang J."/>
            <person name="Bowman M."/>
            <person name="Iovene M."/>
            <person name="Sanseverino W."/>
            <person name="Cavagnaro P."/>
            <person name="Yildiz M."/>
            <person name="Macko-Podgorni A."/>
            <person name="Moranska E."/>
            <person name="Grzebelus E."/>
            <person name="Grzebelus D."/>
            <person name="Ashrafi H."/>
            <person name="Zheng Z."/>
            <person name="Cheng S."/>
            <person name="Spooner D."/>
            <person name="Van Deynze A."/>
            <person name="Simon P."/>
        </authorList>
    </citation>
    <scope>NUCLEOTIDE SEQUENCE</scope>
    <source>
        <tissue evidence="1">Leaf</tissue>
    </source>
</reference>
<reference evidence="1" key="2">
    <citation type="submission" date="2022-03" db="EMBL/GenBank/DDBJ databases">
        <title>Draft title - Genomic analysis of global carrot germplasm unveils the trajectory of domestication and the origin of high carotenoid orange carrot.</title>
        <authorList>
            <person name="Iorizzo M."/>
            <person name="Ellison S."/>
            <person name="Senalik D."/>
            <person name="Macko-Podgorni A."/>
            <person name="Grzebelus D."/>
            <person name="Bostan H."/>
            <person name="Rolling W."/>
            <person name="Curaba J."/>
            <person name="Simon P."/>
        </authorList>
    </citation>
    <scope>NUCLEOTIDE SEQUENCE</scope>
    <source>
        <tissue evidence="1">Leaf</tissue>
    </source>
</reference>
<gene>
    <name evidence="1" type="ORF">DCAR_0311627</name>
</gene>
<accession>A0AAF0WQ14</accession>
<name>A0AAF0WQ14_DAUCS</name>
<evidence type="ECO:0000313" key="2">
    <source>
        <dbReference type="Proteomes" id="UP000077755"/>
    </source>
</evidence>
<evidence type="ECO:0000313" key="1">
    <source>
        <dbReference type="EMBL" id="WOG92363.1"/>
    </source>
</evidence>
<proteinExistence type="predicted"/>
<dbReference type="AlphaFoldDB" id="A0AAF0WQ14"/>
<keyword evidence="2" id="KW-1185">Reference proteome</keyword>
<dbReference type="Proteomes" id="UP000077755">
    <property type="component" value="Chromosome 3"/>
</dbReference>
<dbReference type="EMBL" id="CP093345">
    <property type="protein sequence ID" value="WOG92363.1"/>
    <property type="molecule type" value="Genomic_DNA"/>
</dbReference>
<sequence>MMTLGDRLMNLWRNTIRKTNLHQQISHQSLLLMQLREKSKRVKKPTQSVYYSVIDTWATMLNDTEKYKSDKSPMRLFCTIGDLVFFPINKFQHYYLICYHLKHLSYYIIDNIKREGDPKPYYNRVPEVLIILSKKLLVCL</sequence>
<dbReference type="Gene3D" id="3.40.395.10">
    <property type="entry name" value="Adenoviral Proteinase, Chain A"/>
    <property type="match status" value="1"/>
</dbReference>